<name>A0ABX0J6X3_9BACL</name>
<reference evidence="2" key="1">
    <citation type="submission" date="2020-03" db="EMBL/GenBank/DDBJ databases">
        <title>Draft sequencing of Paenibacilllus sp. S3N08.</title>
        <authorList>
            <person name="Kim D.-U."/>
        </authorList>
    </citation>
    <scope>NUCLEOTIDE SEQUENCE</scope>
    <source>
        <strain evidence="2">S3N08</strain>
    </source>
</reference>
<gene>
    <name evidence="2" type="ORF">G9U52_17020</name>
</gene>
<dbReference type="Pfam" id="PF14066">
    <property type="entry name" value="DUF4256"/>
    <property type="match status" value="1"/>
</dbReference>
<protein>
    <submittedName>
        <fullName evidence="2">DUF4256 domain-containing protein</fullName>
    </submittedName>
</protein>
<sequence>MNPKVDESEAKKRQEEKELSPEQCEELLRALKARFEKNINRHKGLEWAKLQGKLEANTEKLWSLNEMERTGGEPDVVGHDNKTGEYIFYDCSAESPKGRRSVCYDREALESRKEHKPENSAIDMATAMGIELLTEEQYRDLQKLGSFDTKTSSWVVTPSEIRKLGGAIFADFRYGNVFVYHNGAESYYAARGFRGSLRV</sequence>
<dbReference type="Proteomes" id="UP001165962">
    <property type="component" value="Unassembled WGS sequence"/>
</dbReference>
<accession>A0ABX0J6X3</accession>
<organism evidence="2 3">
    <name type="scientific">Paenibacillus agricola</name>
    <dbReference type="NCBI Taxonomy" id="2716264"/>
    <lineage>
        <taxon>Bacteria</taxon>
        <taxon>Bacillati</taxon>
        <taxon>Bacillota</taxon>
        <taxon>Bacilli</taxon>
        <taxon>Bacillales</taxon>
        <taxon>Paenibacillaceae</taxon>
        <taxon>Paenibacillus</taxon>
    </lineage>
</organism>
<keyword evidence="3" id="KW-1185">Reference proteome</keyword>
<dbReference type="EMBL" id="JAAOIW010000005">
    <property type="protein sequence ID" value="NHN31536.1"/>
    <property type="molecule type" value="Genomic_DNA"/>
</dbReference>
<feature type="region of interest" description="Disordered" evidence="1">
    <location>
        <begin position="1"/>
        <end position="21"/>
    </location>
</feature>
<comment type="caution">
    <text evidence="2">The sequence shown here is derived from an EMBL/GenBank/DDBJ whole genome shotgun (WGS) entry which is preliminary data.</text>
</comment>
<dbReference type="InterPro" id="IPR025352">
    <property type="entry name" value="DUF4256"/>
</dbReference>
<evidence type="ECO:0000256" key="1">
    <source>
        <dbReference type="SAM" id="MobiDB-lite"/>
    </source>
</evidence>
<evidence type="ECO:0000313" key="3">
    <source>
        <dbReference type="Proteomes" id="UP001165962"/>
    </source>
</evidence>
<dbReference type="RefSeq" id="WP_166151865.1">
    <property type="nucleotide sequence ID" value="NZ_JAAOIW010000005.1"/>
</dbReference>
<proteinExistence type="predicted"/>
<evidence type="ECO:0000313" key="2">
    <source>
        <dbReference type="EMBL" id="NHN31536.1"/>
    </source>
</evidence>